<dbReference type="AlphaFoldDB" id="D8S8Z5"/>
<protein>
    <submittedName>
        <fullName evidence="1">Uncharacterized protein</fullName>
    </submittedName>
</protein>
<sequence>MGLDARALELDVKLYKPLLYEARGHFKTPHGGALAATPEELSRSARAPALISCKAALLDDILLRLRAPARGRYWRILVFSLDVEFIVLPRVKELLREWVEKGGGACGEAEDSKREMMIATIYPLYSYAYFVNLEEYKRKHLAIPPRLASRLPGSRATTENFFSCDQGLRLLRSEGGGRGDRLPARQARFSEEGRMQLMAMRYCKHYSMTLQDLVLRLVDSTDFGCVHNDEVALTWLDYVVVEDKKNATDDVEEVEDLHEAVRAVIISQQRAELEHKDEDYGSKVTRLIQDHQESLYLVMKTLPEHLSTQWVSALATVAEAEILLAAGDTDILSTAKLRDKLAKYSR</sequence>
<dbReference type="Gramene" id="EFJ19255">
    <property type="protein sequence ID" value="EFJ19255"/>
    <property type="gene ID" value="SELMODRAFT_419445"/>
</dbReference>
<name>D8S8Z5_SELML</name>
<proteinExistence type="predicted"/>
<gene>
    <name evidence="1" type="ORF">SELMODRAFT_419445</name>
</gene>
<dbReference type="EMBL" id="GL377607">
    <property type="protein sequence ID" value="EFJ19255.1"/>
    <property type="molecule type" value="Genomic_DNA"/>
</dbReference>
<keyword evidence="2" id="KW-1185">Reference proteome</keyword>
<dbReference type="InParanoid" id="D8S8Z5"/>
<evidence type="ECO:0000313" key="2">
    <source>
        <dbReference type="Proteomes" id="UP000001514"/>
    </source>
</evidence>
<reference evidence="1 2" key="1">
    <citation type="journal article" date="2011" name="Science">
        <title>The Selaginella genome identifies genetic changes associated with the evolution of vascular plants.</title>
        <authorList>
            <person name="Banks J.A."/>
            <person name="Nishiyama T."/>
            <person name="Hasebe M."/>
            <person name="Bowman J.L."/>
            <person name="Gribskov M."/>
            <person name="dePamphilis C."/>
            <person name="Albert V.A."/>
            <person name="Aono N."/>
            <person name="Aoyama T."/>
            <person name="Ambrose B.A."/>
            <person name="Ashton N.W."/>
            <person name="Axtell M.J."/>
            <person name="Barker E."/>
            <person name="Barker M.S."/>
            <person name="Bennetzen J.L."/>
            <person name="Bonawitz N.D."/>
            <person name="Chapple C."/>
            <person name="Cheng C."/>
            <person name="Correa L.G."/>
            <person name="Dacre M."/>
            <person name="DeBarry J."/>
            <person name="Dreyer I."/>
            <person name="Elias M."/>
            <person name="Engstrom E.M."/>
            <person name="Estelle M."/>
            <person name="Feng L."/>
            <person name="Finet C."/>
            <person name="Floyd S.K."/>
            <person name="Frommer W.B."/>
            <person name="Fujita T."/>
            <person name="Gramzow L."/>
            <person name="Gutensohn M."/>
            <person name="Harholt J."/>
            <person name="Hattori M."/>
            <person name="Heyl A."/>
            <person name="Hirai T."/>
            <person name="Hiwatashi Y."/>
            <person name="Ishikawa M."/>
            <person name="Iwata M."/>
            <person name="Karol K.G."/>
            <person name="Koehler B."/>
            <person name="Kolukisaoglu U."/>
            <person name="Kubo M."/>
            <person name="Kurata T."/>
            <person name="Lalonde S."/>
            <person name="Li K."/>
            <person name="Li Y."/>
            <person name="Litt A."/>
            <person name="Lyons E."/>
            <person name="Manning G."/>
            <person name="Maruyama T."/>
            <person name="Michael T.P."/>
            <person name="Mikami K."/>
            <person name="Miyazaki S."/>
            <person name="Morinaga S."/>
            <person name="Murata T."/>
            <person name="Mueller-Roeber B."/>
            <person name="Nelson D.R."/>
            <person name="Obara M."/>
            <person name="Oguri Y."/>
            <person name="Olmstead R.G."/>
            <person name="Onodera N."/>
            <person name="Petersen B.L."/>
            <person name="Pils B."/>
            <person name="Prigge M."/>
            <person name="Rensing S.A."/>
            <person name="Riano-Pachon D.M."/>
            <person name="Roberts A.W."/>
            <person name="Sato Y."/>
            <person name="Scheller H.V."/>
            <person name="Schulz B."/>
            <person name="Schulz C."/>
            <person name="Shakirov E.V."/>
            <person name="Shibagaki N."/>
            <person name="Shinohara N."/>
            <person name="Shippen D.E."/>
            <person name="Soerensen I."/>
            <person name="Sotooka R."/>
            <person name="Sugimoto N."/>
            <person name="Sugita M."/>
            <person name="Sumikawa N."/>
            <person name="Tanurdzic M."/>
            <person name="Theissen G."/>
            <person name="Ulvskov P."/>
            <person name="Wakazuki S."/>
            <person name="Weng J.K."/>
            <person name="Willats W.W."/>
            <person name="Wipf D."/>
            <person name="Wolf P.G."/>
            <person name="Yang L."/>
            <person name="Zimmer A.D."/>
            <person name="Zhu Q."/>
            <person name="Mitros T."/>
            <person name="Hellsten U."/>
            <person name="Loque D."/>
            <person name="Otillar R."/>
            <person name="Salamov A."/>
            <person name="Schmutz J."/>
            <person name="Shapiro H."/>
            <person name="Lindquist E."/>
            <person name="Lucas S."/>
            <person name="Rokhsar D."/>
            <person name="Grigoriev I.V."/>
        </authorList>
    </citation>
    <scope>NUCLEOTIDE SEQUENCE [LARGE SCALE GENOMIC DNA]</scope>
</reference>
<evidence type="ECO:0000313" key="1">
    <source>
        <dbReference type="EMBL" id="EFJ19255.1"/>
    </source>
</evidence>
<dbReference type="Proteomes" id="UP000001514">
    <property type="component" value="Unassembled WGS sequence"/>
</dbReference>
<dbReference type="HOGENOM" id="CLU_802649_0_0_1"/>
<accession>D8S8Z5</accession>
<dbReference type="KEGG" id="smo:SELMODRAFT_419445"/>
<organism evidence="2">
    <name type="scientific">Selaginella moellendorffii</name>
    <name type="common">Spikemoss</name>
    <dbReference type="NCBI Taxonomy" id="88036"/>
    <lineage>
        <taxon>Eukaryota</taxon>
        <taxon>Viridiplantae</taxon>
        <taxon>Streptophyta</taxon>
        <taxon>Embryophyta</taxon>
        <taxon>Tracheophyta</taxon>
        <taxon>Lycopodiopsida</taxon>
        <taxon>Selaginellales</taxon>
        <taxon>Selaginellaceae</taxon>
        <taxon>Selaginella</taxon>
    </lineage>
</organism>